<accession>A0A5B9D808</accession>
<dbReference type="KEGG" id="psyt:DSAG12_01017"/>
<dbReference type="EMBL" id="CP042905">
    <property type="protein sequence ID" value="QEE15193.2"/>
    <property type="molecule type" value="Genomic_DNA"/>
</dbReference>
<evidence type="ECO:0000313" key="1">
    <source>
        <dbReference type="EMBL" id="QEE15193.2"/>
    </source>
</evidence>
<dbReference type="AlphaFoldDB" id="A0A5B9D808"/>
<dbReference type="Proteomes" id="UP000321408">
    <property type="component" value="Chromosome"/>
</dbReference>
<gene>
    <name evidence="1" type="ORF">DSAG12_01017</name>
</gene>
<keyword evidence="2" id="KW-1185">Reference proteome</keyword>
<reference evidence="1 2" key="2">
    <citation type="journal article" date="2024" name="Int. J. Syst. Evol. Microbiol.">
        <title>Promethearchaeum syntrophicum gen. nov., sp. nov., an anaerobic, obligately syntrophic archaeon, the first isolate of the lineage 'Asgard' archaea, and proposal of the new archaeal phylum Promethearchaeota phyl. nov. and kingdom Promethearchaeati regn. nov.</title>
        <authorList>
            <person name="Imachi H."/>
            <person name="Nobu M.K."/>
            <person name="Kato S."/>
            <person name="Takaki Y."/>
            <person name="Miyazaki M."/>
            <person name="Miyata M."/>
            <person name="Ogawara M."/>
            <person name="Saito Y."/>
            <person name="Sakai S."/>
            <person name="Tahara Y.O."/>
            <person name="Takano Y."/>
            <person name="Tasumi E."/>
            <person name="Uematsu K."/>
            <person name="Yoshimura T."/>
            <person name="Itoh T."/>
            <person name="Ohkuma M."/>
            <person name="Takai K."/>
        </authorList>
    </citation>
    <scope>NUCLEOTIDE SEQUENCE [LARGE SCALE GENOMIC DNA]</scope>
    <source>
        <strain evidence="1 2">MK-D1</strain>
    </source>
</reference>
<organism evidence="1 2">
    <name type="scientific">Promethearchaeum syntrophicum</name>
    <dbReference type="NCBI Taxonomy" id="2594042"/>
    <lineage>
        <taxon>Archaea</taxon>
        <taxon>Promethearchaeati</taxon>
        <taxon>Promethearchaeota</taxon>
        <taxon>Promethearchaeia</taxon>
        <taxon>Promethearchaeales</taxon>
        <taxon>Promethearchaeaceae</taxon>
        <taxon>Promethearchaeum</taxon>
    </lineage>
</organism>
<evidence type="ECO:0000313" key="2">
    <source>
        <dbReference type="Proteomes" id="UP000321408"/>
    </source>
</evidence>
<proteinExistence type="predicted"/>
<sequence length="68" mass="7996">MHLKEKIGQEVSVVGKISDIMWQHMISYEPDYQEILYFDPKNGDAQIVLYAKTQIKNKPNKYLKVLVK</sequence>
<protein>
    <recommendedName>
        <fullName evidence="3">OB-fold nucleic acid binding domain protein</fullName>
    </recommendedName>
</protein>
<name>A0A5B9D808_9ARCH</name>
<reference evidence="1 2" key="1">
    <citation type="journal article" date="2020" name="Nature">
        <title>Isolation of an archaeon at the prokaryote-eukaryote interface.</title>
        <authorList>
            <person name="Imachi H."/>
            <person name="Nobu M.K."/>
            <person name="Nakahara N."/>
            <person name="Morono Y."/>
            <person name="Ogawara M."/>
            <person name="Takaki Y."/>
            <person name="Takano Y."/>
            <person name="Uematsu K."/>
            <person name="Ikuta T."/>
            <person name="Ito M."/>
            <person name="Matsui Y."/>
            <person name="Miyazaki M."/>
            <person name="Murata K."/>
            <person name="Saito Y."/>
            <person name="Sakai S."/>
            <person name="Song C."/>
            <person name="Tasumi E."/>
            <person name="Yamanaka Y."/>
            <person name="Yamaguchi T."/>
            <person name="Kamagata Y."/>
            <person name="Tamaki H."/>
            <person name="Takai K."/>
        </authorList>
    </citation>
    <scope>NUCLEOTIDE SEQUENCE [LARGE SCALE GENOMIC DNA]</scope>
    <source>
        <strain evidence="1 2">MK-D1</strain>
    </source>
</reference>
<evidence type="ECO:0008006" key="3">
    <source>
        <dbReference type="Google" id="ProtNLM"/>
    </source>
</evidence>